<evidence type="ECO:0000259" key="7">
    <source>
        <dbReference type="PROSITE" id="PS51918"/>
    </source>
</evidence>
<protein>
    <recommendedName>
        <fullName evidence="7">Radical SAM core domain-containing protein</fullName>
    </recommendedName>
</protein>
<dbReference type="InterPro" id="IPR006638">
    <property type="entry name" value="Elp3/MiaA/NifB-like_rSAM"/>
</dbReference>
<dbReference type="InterPro" id="IPR050377">
    <property type="entry name" value="Radical_SAM_PqqE_MftC-like"/>
</dbReference>
<evidence type="ECO:0000313" key="9">
    <source>
        <dbReference type="Proteomes" id="UP000229777"/>
    </source>
</evidence>
<keyword evidence="5" id="KW-0408">Iron</keyword>
<dbReference type="SFLD" id="SFLDG01386">
    <property type="entry name" value="main_SPASM_domain-containing"/>
    <property type="match status" value="1"/>
</dbReference>
<dbReference type="GO" id="GO:0003824">
    <property type="term" value="F:catalytic activity"/>
    <property type="evidence" value="ECO:0007669"/>
    <property type="project" value="InterPro"/>
</dbReference>
<keyword evidence="6" id="KW-0411">Iron-sulfur</keyword>
<evidence type="ECO:0000256" key="2">
    <source>
        <dbReference type="ARBA" id="ARBA00022485"/>
    </source>
</evidence>
<dbReference type="PIRSF" id="PIRSF037420">
    <property type="entry name" value="PQQ_syn_pqqE"/>
    <property type="match status" value="1"/>
</dbReference>
<evidence type="ECO:0000256" key="5">
    <source>
        <dbReference type="ARBA" id="ARBA00023004"/>
    </source>
</evidence>
<organism evidence="8 9">
    <name type="scientific">Candidatus Roizmanbacteria bacterium CG_4_9_14_0_2_um_filter_36_12</name>
    <dbReference type="NCBI Taxonomy" id="1974837"/>
    <lineage>
        <taxon>Bacteria</taxon>
        <taxon>Candidatus Roizmaniibacteriota</taxon>
    </lineage>
</organism>
<dbReference type="SMART" id="SM00729">
    <property type="entry name" value="Elp3"/>
    <property type="match status" value="1"/>
</dbReference>
<name>A0A2M8EYT6_9BACT</name>
<dbReference type="Gene3D" id="3.20.20.70">
    <property type="entry name" value="Aldolase class I"/>
    <property type="match status" value="1"/>
</dbReference>
<evidence type="ECO:0000256" key="3">
    <source>
        <dbReference type="ARBA" id="ARBA00022691"/>
    </source>
</evidence>
<dbReference type="GO" id="GO:0051539">
    <property type="term" value="F:4 iron, 4 sulfur cluster binding"/>
    <property type="evidence" value="ECO:0007669"/>
    <property type="project" value="UniProtKB-KW"/>
</dbReference>
<evidence type="ECO:0000313" key="8">
    <source>
        <dbReference type="EMBL" id="PJC31787.1"/>
    </source>
</evidence>
<keyword evidence="2" id="KW-0004">4Fe-4S</keyword>
<evidence type="ECO:0000256" key="6">
    <source>
        <dbReference type="ARBA" id="ARBA00023014"/>
    </source>
</evidence>
<keyword evidence="4" id="KW-0479">Metal-binding</keyword>
<proteinExistence type="predicted"/>
<dbReference type="InterPro" id="IPR013785">
    <property type="entry name" value="Aldolase_TIM"/>
</dbReference>
<dbReference type="GO" id="GO:0046872">
    <property type="term" value="F:metal ion binding"/>
    <property type="evidence" value="ECO:0007669"/>
    <property type="project" value="UniProtKB-KW"/>
</dbReference>
<dbReference type="Pfam" id="PF04055">
    <property type="entry name" value="Radical_SAM"/>
    <property type="match status" value="1"/>
</dbReference>
<dbReference type="PANTHER" id="PTHR11228:SF7">
    <property type="entry name" value="PQQA PEPTIDE CYCLASE"/>
    <property type="match status" value="1"/>
</dbReference>
<dbReference type="PANTHER" id="PTHR11228">
    <property type="entry name" value="RADICAL SAM DOMAIN PROTEIN"/>
    <property type="match status" value="1"/>
</dbReference>
<dbReference type="SUPFAM" id="SSF102114">
    <property type="entry name" value="Radical SAM enzymes"/>
    <property type="match status" value="1"/>
</dbReference>
<dbReference type="EMBL" id="PFSA01000068">
    <property type="protein sequence ID" value="PJC31787.1"/>
    <property type="molecule type" value="Genomic_DNA"/>
</dbReference>
<dbReference type="AlphaFoldDB" id="A0A2M8EYT6"/>
<reference evidence="9" key="1">
    <citation type="submission" date="2017-09" db="EMBL/GenBank/DDBJ databases">
        <title>Depth-based differentiation of microbial function through sediment-hosted aquifers and enrichment of novel symbionts in the deep terrestrial subsurface.</title>
        <authorList>
            <person name="Probst A.J."/>
            <person name="Ladd B."/>
            <person name="Jarett J.K."/>
            <person name="Geller-Mcgrath D.E."/>
            <person name="Sieber C.M.K."/>
            <person name="Emerson J.B."/>
            <person name="Anantharaman K."/>
            <person name="Thomas B.C."/>
            <person name="Malmstrom R."/>
            <person name="Stieglmeier M."/>
            <person name="Klingl A."/>
            <person name="Woyke T."/>
            <person name="Ryan C.M."/>
            <person name="Banfield J.F."/>
        </authorList>
    </citation>
    <scope>NUCLEOTIDE SEQUENCE [LARGE SCALE GENOMIC DNA]</scope>
</reference>
<dbReference type="InterPro" id="IPR058240">
    <property type="entry name" value="rSAM_sf"/>
</dbReference>
<dbReference type="Proteomes" id="UP000229777">
    <property type="component" value="Unassembled WGS sequence"/>
</dbReference>
<evidence type="ECO:0000256" key="4">
    <source>
        <dbReference type="ARBA" id="ARBA00022723"/>
    </source>
</evidence>
<keyword evidence="3" id="KW-0949">S-adenosyl-L-methionine</keyword>
<evidence type="ECO:0000256" key="1">
    <source>
        <dbReference type="ARBA" id="ARBA00001966"/>
    </source>
</evidence>
<comment type="caution">
    <text evidence="8">The sequence shown here is derived from an EMBL/GenBank/DDBJ whole genome shotgun (WGS) entry which is preliminary data.</text>
</comment>
<feature type="domain" description="Radical SAM core" evidence="7">
    <location>
        <begin position="9"/>
        <end position="233"/>
    </location>
</feature>
<dbReference type="PROSITE" id="PS51918">
    <property type="entry name" value="RADICAL_SAM"/>
    <property type="match status" value="1"/>
</dbReference>
<dbReference type="CDD" id="cd01335">
    <property type="entry name" value="Radical_SAM"/>
    <property type="match status" value="1"/>
</dbReference>
<dbReference type="SFLD" id="SFLDS00029">
    <property type="entry name" value="Radical_SAM"/>
    <property type="match status" value="1"/>
</dbReference>
<accession>A0A2M8EYT6</accession>
<gene>
    <name evidence="8" type="ORF">CO049_03830</name>
</gene>
<dbReference type="SFLD" id="SFLDG01067">
    <property type="entry name" value="SPASM/twitch_domain_containing"/>
    <property type="match status" value="1"/>
</dbReference>
<comment type="cofactor">
    <cofactor evidence="1">
        <name>[4Fe-4S] cluster</name>
        <dbReference type="ChEBI" id="CHEBI:49883"/>
    </cofactor>
</comment>
<dbReference type="InterPro" id="IPR017200">
    <property type="entry name" value="PqqE-like"/>
</dbReference>
<sequence length="309" mass="35682">MTIQYSEKLEKKDRNLFELLVGFACNSSCRFCSIDSSRRKINSSTQELLKTIYHAKKDGFKYLGIGGGEPTIRRDLLTLISYAKKLKFEAIRIETNGILLSYPDYCKQLAEAGLDFVKISIHGHKPEIHDYLTQVPGSFNYVLKAIKNLQELKLRIEINTVINKINYKYYPQFVDFFAKKGVGSFIFIYPLYIGQMAKNWRKVGVSMKEAAPYLKKALDLAEKLELDKALLFNIPPCCLPDYKKSMVEFSPFNTKVGAPSSTVESVDFDRVKTKKKIKKCQQCKYFENCEGIWLDYLKFFGTKEFQPIY</sequence>
<dbReference type="InterPro" id="IPR007197">
    <property type="entry name" value="rSAM"/>
</dbReference>